<dbReference type="OrthoDB" id="6373657at2759"/>
<reference evidence="2 3" key="1">
    <citation type="submission" date="2019-05" db="EMBL/GenBank/DDBJ databases">
        <title>Another draft genome of Portunus trituberculatus and its Hox gene families provides insights of decapod evolution.</title>
        <authorList>
            <person name="Jeong J.-H."/>
            <person name="Song I."/>
            <person name="Kim S."/>
            <person name="Choi T."/>
            <person name="Kim D."/>
            <person name="Ryu S."/>
            <person name="Kim W."/>
        </authorList>
    </citation>
    <scope>NUCLEOTIDE SEQUENCE [LARGE SCALE GENOMIC DNA]</scope>
    <source>
        <tissue evidence="2">Muscle</tissue>
    </source>
</reference>
<feature type="region of interest" description="Disordered" evidence="1">
    <location>
        <begin position="1"/>
        <end position="30"/>
    </location>
</feature>
<dbReference type="InterPro" id="IPR036397">
    <property type="entry name" value="RNaseH_sf"/>
</dbReference>
<evidence type="ECO:0000313" key="3">
    <source>
        <dbReference type="Proteomes" id="UP000324222"/>
    </source>
</evidence>
<evidence type="ECO:0000256" key="1">
    <source>
        <dbReference type="SAM" id="MobiDB-lite"/>
    </source>
</evidence>
<dbReference type="InterPro" id="IPR012337">
    <property type="entry name" value="RNaseH-like_sf"/>
</dbReference>
<dbReference type="GO" id="GO:0003676">
    <property type="term" value="F:nucleic acid binding"/>
    <property type="evidence" value="ECO:0007669"/>
    <property type="project" value="InterPro"/>
</dbReference>
<dbReference type="SUPFAM" id="SSF53098">
    <property type="entry name" value="Ribonuclease H-like"/>
    <property type="match status" value="1"/>
</dbReference>
<protein>
    <submittedName>
        <fullName evidence="2">Uncharacterized protein</fullName>
    </submittedName>
</protein>
<dbReference type="AlphaFoldDB" id="A0A5B7GJU9"/>
<dbReference type="EMBL" id="VSRR010014268">
    <property type="protein sequence ID" value="MPC56804.1"/>
    <property type="molecule type" value="Genomic_DNA"/>
</dbReference>
<keyword evidence="3" id="KW-1185">Reference proteome</keyword>
<sequence>MTPQPLRLTHIGNGPEPQPDFPAPTYRAPPTWEPPPAHLTVIPLSSSKFLCTTTQLRQHALMSMARVTEPGCAIYYNDGTVNPDRGRTGTAAITGGTELCARTPNHCSTLQTELMAIQLALEHAQHCQEATLVLHTDSRAELQVLQQPHPSDNAWLVTTILGSLYSLTTQERRVRLNWIPSQADVAEGPQVARFVPLSLRQVKACPKRAATQHAHQTLWQLEGMKKQAAWYAAITDYQPLNASQQRPRCAAILDNGGLLTRREARTALLIRLTPMDVMLPRLRAALPSR</sequence>
<accession>A0A5B7GJU9</accession>
<dbReference type="Proteomes" id="UP000324222">
    <property type="component" value="Unassembled WGS sequence"/>
</dbReference>
<proteinExistence type="predicted"/>
<organism evidence="2 3">
    <name type="scientific">Portunus trituberculatus</name>
    <name type="common">Swimming crab</name>
    <name type="synonym">Neptunus trituberculatus</name>
    <dbReference type="NCBI Taxonomy" id="210409"/>
    <lineage>
        <taxon>Eukaryota</taxon>
        <taxon>Metazoa</taxon>
        <taxon>Ecdysozoa</taxon>
        <taxon>Arthropoda</taxon>
        <taxon>Crustacea</taxon>
        <taxon>Multicrustacea</taxon>
        <taxon>Malacostraca</taxon>
        <taxon>Eumalacostraca</taxon>
        <taxon>Eucarida</taxon>
        <taxon>Decapoda</taxon>
        <taxon>Pleocyemata</taxon>
        <taxon>Brachyura</taxon>
        <taxon>Eubrachyura</taxon>
        <taxon>Portunoidea</taxon>
        <taxon>Portunidae</taxon>
        <taxon>Portuninae</taxon>
        <taxon>Portunus</taxon>
    </lineage>
</organism>
<gene>
    <name evidence="2" type="ORF">E2C01_050771</name>
</gene>
<dbReference type="Gene3D" id="3.30.420.10">
    <property type="entry name" value="Ribonuclease H-like superfamily/Ribonuclease H"/>
    <property type="match status" value="1"/>
</dbReference>
<evidence type="ECO:0000313" key="2">
    <source>
        <dbReference type="EMBL" id="MPC56804.1"/>
    </source>
</evidence>
<name>A0A5B7GJU9_PORTR</name>
<comment type="caution">
    <text evidence="2">The sequence shown here is derived from an EMBL/GenBank/DDBJ whole genome shotgun (WGS) entry which is preliminary data.</text>
</comment>